<accession>A0A8S8X5Y5</accession>
<dbReference type="EMBL" id="BOPV01000001">
    <property type="protein sequence ID" value="GIL37813.1"/>
    <property type="molecule type" value="Genomic_DNA"/>
</dbReference>
<protein>
    <submittedName>
        <fullName evidence="1">Uncharacterized protein</fullName>
    </submittedName>
</protein>
<keyword evidence="2" id="KW-1185">Reference proteome</keyword>
<reference evidence="1" key="1">
    <citation type="submission" date="2021-02" db="EMBL/GenBank/DDBJ databases">
        <title>Genome sequence of Rhodospirillales sp. strain TMPK1 isolated from soil.</title>
        <authorList>
            <person name="Nakai R."/>
            <person name="Kusada H."/>
            <person name="Tamaki H."/>
        </authorList>
    </citation>
    <scope>NUCLEOTIDE SEQUENCE</scope>
    <source>
        <strain evidence="1">TMPK1</strain>
    </source>
</reference>
<proteinExistence type="predicted"/>
<dbReference type="RefSeq" id="WP_420240693.1">
    <property type="nucleotide sequence ID" value="NZ_BOPV01000001.1"/>
</dbReference>
<evidence type="ECO:0000313" key="1">
    <source>
        <dbReference type="EMBL" id="GIL37813.1"/>
    </source>
</evidence>
<evidence type="ECO:0000313" key="2">
    <source>
        <dbReference type="Proteomes" id="UP000681075"/>
    </source>
</evidence>
<dbReference type="AlphaFoldDB" id="A0A8S8X5Y5"/>
<gene>
    <name evidence="1" type="ORF">TMPK1_00500</name>
</gene>
<comment type="caution">
    <text evidence="1">The sequence shown here is derived from an EMBL/GenBank/DDBJ whole genome shotgun (WGS) entry which is preliminary data.</text>
</comment>
<sequence>MTERPKPNDDRALAMCVLWQSNCDRLEENAKLASRYEQRVFDLGETSDERPEAQRQYIAAAKVRDRIADDLEILGRAIFATAAQSYEGASAKLAVAIRGESPSLTDPNPPWPQLRSVLDDLTRLVAASA</sequence>
<name>A0A8S8X5Y5_9PROT</name>
<organism evidence="1 2">
    <name type="scientific">Roseiterribacter gracilis</name>
    <dbReference type="NCBI Taxonomy" id="2812848"/>
    <lineage>
        <taxon>Bacteria</taxon>
        <taxon>Pseudomonadati</taxon>
        <taxon>Pseudomonadota</taxon>
        <taxon>Alphaproteobacteria</taxon>
        <taxon>Rhodospirillales</taxon>
        <taxon>Roseiterribacteraceae</taxon>
        <taxon>Roseiterribacter</taxon>
    </lineage>
</organism>
<dbReference type="Proteomes" id="UP000681075">
    <property type="component" value="Unassembled WGS sequence"/>
</dbReference>